<dbReference type="Gene3D" id="2.30.180.10">
    <property type="entry name" value="FAS1 domain"/>
    <property type="match status" value="5"/>
</dbReference>
<dbReference type="GO" id="GO:0005615">
    <property type="term" value="C:extracellular space"/>
    <property type="evidence" value="ECO:0007669"/>
    <property type="project" value="TreeGrafter"/>
</dbReference>
<dbReference type="PANTHER" id="PTHR10900">
    <property type="entry name" value="PERIOSTIN-RELATED"/>
    <property type="match status" value="1"/>
</dbReference>
<dbReference type="PANTHER" id="PTHR10900:SF114">
    <property type="entry name" value="FAS1 DOMAIN-CONTAINING PROTEIN"/>
    <property type="match status" value="1"/>
</dbReference>
<keyword evidence="4" id="KW-1185">Reference proteome</keyword>
<dbReference type="AlphaFoldDB" id="A0A1X2IHN9"/>
<keyword evidence="1" id="KW-1133">Transmembrane helix</keyword>
<dbReference type="PROSITE" id="PS50213">
    <property type="entry name" value="FAS1"/>
    <property type="match status" value="3"/>
</dbReference>
<dbReference type="InterPro" id="IPR036378">
    <property type="entry name" value="FAS1_dom_sf"/>
</dbReference>
<reference evidence="3 4" key="1">
    <citation type="submission" date="2016-07" db="EMBL/GenBank/DDBJ databases">
        <title>Pervasive Adenine N6-methylation of Active Genes in Fungi.</title>
        <authorList>
            <consortium name="DOE Joint Genome Institute"/>
            <person name="Mondo S.J."/>
            <person name="Dannebaum R.O."/>
            <person name="Kuo R.C."/>
            <person name="Labutti K."/>
            <person name="Haridas S."/>
            <person name="Kuo A."/>
            <person name="Salamov A."/>
            <person name="Ahrendt S.R."/>
            <person name="Lipzen A."/>
            <person name="Sullivan W."/>
            <person name="Andreopoulos W.B."/>
            <person name="Clum A."/>
            <person name="Lindquist E."/>
            <person name="Daum C."/>
            <person name="Ramamoorthy G.K."/>
            <person name="Gryganskyi A."/>
            <person name="Culley D."/>
            <person name="Magnuson J.K."/>
            <person name="James T.Y."/>
            <person name="O'Malley M.A."/>
            <person name="Stajich J.E."/>
            <person name="Spatafora J.W."/>
            <person name="Visel A."/>
            <person name="Grigoriev I.V."/>
        </authorList>
    </citation>
    <scope>NUCLEOTIDE SEQUENCE [LARGE SCALE GENOMIC DNA]</scope>
    <source>
        <strain evidence="3 4">NRRL 1336</strain>
    </source>
</reference>
<dbReference type="InterPro" id="IPR050904">
    <property type="entry name" value="Adhesion/Biosynth-related"/>
</dbReference>
<feature type="domain" description="FAS1" evidence="2">
    <location>
        <begin position="66"/>
        <end position="207"/>
    </location>
</feature>
<accession>A0A1X2IHN9</accession>
<dbReference type="Proteomes" id="UP000193560">
    <property type="component" value="Unassembled WGS sequence"/>
</dbReference>
<evidence type="ECO:0000259" key="2">
    <source>
        <dbReference type="PROSITE" id="PS50213"/>
    </source>
</evidence>
<dbReference type="InterPro" id="IPR000782">
    <property type="entry name" value="FAS1_domain"/>
</dbReference>
<feature type="domain" description="FAS1" evidence="2">
    <location>
        <begin position="495"/>
        <end position="632"/>
    </location>
</feature>
<dbReference type="OrthoDB" id="14252at2759"/>
<keyword evidence="1" id="KW-0472">Membrane</keyword>
<comment type="caution">
    <text evidence="3">The sequence shown here is derived from an EMBL/GenBank/DDBJ whole genome shotgun (WGS) entry which is preliminary data.</text>
</comment>
<dbReference type="EMBL" id="MCGE01000010">
    <property type="protein sequence ID" value="ORZ16899.1"/>
    <property type="molecule type" value="Genomic_DNA"/>
</dbReference>
<name>A0A1X2IHN9_9FUNG</name>
<feature type="domain" description="FAS1" evidence="2">
    <location>
        <begin position="208"/>
        <end position="346"/>
    </location>
</feature>
<feature type="transmembrane region" description="Helical" evidence="1">
    <location>
        <begin position="37"/>
        <end position="57"/>
    </location>
</feature>
<evidence type="ECO:0000256" key="1">
    <source>
        <dbReference type="SAM" id="Phobius"/>
    </source>
</evidence>
<feature type="transmembrane region" description="Helical" evidence="1">
    <location>
        <begin position="791"/>
        <end position="817"/>
    </location>
</feature>
<dbReference type="STRING" id="90262.A0A1X2IHN9"/>
<gene>
    <name evidence="3" type="ORF">BCR42DRAFT_373844</name>
</gene>
<sequence>MIFKVSGITFFLPTFIFFPSPFFFFPTQMTIILSSSIIYVHILLLISHTVLGDFIGVGSSGNTNNNSTIIDILVEQNRFQILVDYLNKTELIPYVNDLESATLFAPDDTAFEHYQGPEIDKHILLYHFIQHGQLSQDFFHGQLLTSNYERPNLLGPKKKHNGQRIKVTKDGKLGKGGGKIYINQAQITTQDIQVNNKTYIHAIDQVLAPPVMLDVLLRQQYQSYFDIMALAGINSTVSQGKPFTVFVTKADPLAKFNSIEHAYLSSPLYGGKDLQSYLNYMVLYNDTGPNYAVDMPTGKSTYKTANGESITIDILDDGKIMVNDKQMIQSDILAANGVVHELKDIPIPDTLFFDSRKYLYGLNATKFVTLLDRFGLGDYLDDSKKYGYTFLAPENDAIDENTIPNHIKRDWLNYHISNSTWTKDSLSDGMMLVSQFASKPMGGALQRIPVYVDSEEVFASKPGKSIRFDHSRVITSVDDIRGDSIYKISDPLKIPGDMLSQLVVDLDLSTFIATLYVSELADEIRQAKGITLFVPTNDAFIRLGLLAKYFVHPTGKQHLQTVLRYHAAQELLYYDDMMNHVSEVPTLAKSMLRIRATQDKQHVVVGRPDGSDANAGNILMSNGVVHKLTDVQIPGQVKITNYDLLVGIGATTMVKVLERANMTDVLNASDCVVLAPTDKAFAHVDLDNLYNDPYQLDRIARFHLLKTTWRQDVLNWQSDYQTYLSGKDKVIIKKETENDGGDDDLIVVVKDKESMTAQVTGLGKVTAGGGGVLEINTVLLPIRRGVFGLPFAWSIVVLVTIVMIVSSIIGVCGFFTYKIYNRRRLGYRAV</sequence>
<evidence type="ECO:0000313" key="4">
    <source>
        <dbReference type="Proteomes" id="UP000193560"/>
    </source>
</evidence>
<feature type="transmembrane region" description="Helical" evidence="1">
    <location>
        <begin position="6"/>
        <end position="25"/>
    </location>
</feature>
<evidence type="ECO:0000313" key="3">
    <source>
        <dbReference type="EMBL" id="ORZ16899.1"/>
    </source>
</evidence>
<dbReference type="SUPFAM" id="SSF82153">
    <property type="entry name" value="FAS1 domain"/>
    <property type="match status" value="5"/>
</dbReference>
<dbReference type="Pfam" id="PF02469">
    <property type="entry name" value="Fasciclin"/>
    <property type="match status" value="5"/>
</dbReference>
<dbReference type="SMART" id="SM00554">
    <property type="entry name" value="FAS1"/>
    <property type="match status" value="5"/>
</dbReference>
<keyword evidence="1" id="KW-0812">Transmembrane</keyword>
<organism evidence="3 4">
    <name type="scientific">Absidia repens</name>
    <dbReference type="NCBI Taxonomy" id="90262"/>
    <lineage>
        <taxon>Eukaryota</taxon>
        <taxon>Fungi</taxon>
        <taxon>Fungi incertae sedis</taxon>
        <taxon>Mucoromycota</taxon>
        <taxon>Mucoromycotina</taxon>
        <taxon>Mucoromycetes</taxon>
        <taxon>Mucorales</taxon>
        <taxon>Cunninghamellaceae</taxon>
        <taxon>Absidia</taxon>
    </lineage>
</organism>
<protein>
    <submittedName>
        <fullName evidence="3">FAS1 domain-containing protein</fullName>
    </submittedName>
</protein>
<proteinExistence type="predicted"/>